<gene>
    <name evidence="2" type="ORF">GCM10022214_12630</name>
</gene>
<evidence type="ECO:0000313" key="3">
    <source>
        <dbReference type="Proteomes" id="UP001500683"/>
    </source>
</evidence>
<protein>
    <submittedName>
        <fullName evidence="2">Uncharacterized protein</fullName>
    </submittedName>
</protein>
<dbReference type="RefSeq" id="WP_344942065.1">
    <property type="nucleotide sequence ID" value="NZ_BAAAZG010000002.1"/>
</dbReference>
<dbReference type="EMBL" id="BAAAZG010000002">
    <property type="protein sequence ID" value="GAA4061187.1"/>
    <property type="molecule type" value="Genomic_DNA"/>
</dbReference>
<feature type="region of interest" description="Disordered" evidence="1">
    <location>
        <begin position="24"/>
        <end position="52"/>
    </location>
</feature>
<accession>A0ABP7V7Z8</accession>
<name>A0ABP7V7Z8_9ACTN</name>
<organism evidence="2 3">
    <name type="scientific">Actinomadura miaoliensis</name>
    <dbReference type="NCBI Taxonomy" id="430685"/>
    <lineage>
        <taxon>Bacteria</taxon>
        <taxon>Bacillati</taxon>
        <taxon>Actinomycetota</taxon>
        <taxon>Actinomycetes</taxon>
        <taxon>Streptosporangiales</taxon>
        <taxon>Thermomonosporaceae</taxon>
        <taxon>Actinomadura</taxon>
    </lineage>
</organism>
<reference evidence="3" key="1">
    <citation type="journal article" date="2019" name="Int. J. Syst. Evol. Microbiol.">
        <title>The Global Catalogue of Microorganisms (GCM) 10K type strain sequencing project: providing services to taxonomists for standard genome sequencing and annotation.</title>
        <authorList>
            <consortium name="The Broad Institute Genomics Platform"/>
            <consortium name="The Broad Institute Genome Sequencing Center for Infectious Disease"/>
            <person name="Wu L."/>
            <person name="Ma J."/>
        </authorList>
    </citation>
    <scope>NUCLEOTIDE SEQUENCE [LARGE SCALE GENOMIC DNA]</scope>
    <source>
        <strain evidence="3">JCM 16702</strain>
    </source>
</reference>
<sequence>MGEDAHAAQAGAGSAVWVCRGGGRDRGRVRGGEGRRGRAELAPGHGLGTDHVGTGVVGADAAVLVWRRSLLDARTAVAAVNQARAGGE</sequence>
<dbReference type="Proteomes" id="UP001500683">
    <property type="component" value="Unassembled WGS sequence"/>
</dbReference>
<proteinExistence type="predicted"/>
<evidence type="ECO:0000256" key="1">
    <source>
        <dbReference type="SAM" id="MobiDB-lite"/>
    </source>
</evidence>
<keyword evidence="3" id="KW-1185">Reference proteome</keyword>
<evidence type="ECO:0000313" key="2">
    <source>
        <dbReference type="EMBL" id="GAA4061187.1"/>
    </source>
</evidence>
<comment type="caution">
    <text evidence="2">The sequence shown here is derived from an EMBL/GenBank/DDBJ whole genome shotgun (WGS) entry which is preliminary data.</text>
</comment>
<feature type="compositionally biased region" description="Basic and acidic residues" evidence="1">
    <location>
        <begin position="24"/>
        <end position="39"/>
    </location>
</feature>